<dbReference type="WBParaSite" id="ACAC_0000554701-mRNA-1">
    <property type="protein sequence ID" value="ACAC_0000554701-mRNA-1"/>
    <property type="gene ID" value="ACAC_0000554701"/>
</dbReference>
<dbReference type="Pfam" id="PF00651">
    <property type="entry name" value="BTB"/>
    <property type="match status" value="1"/>
</dbReference>
<dbReference type="Gene3D" id="2.60.210.10">
    <property type="entry name" value="Apoptosis, Tumor Necrosis Factor Receptor Associated Protein 2, Chain A"/>
    <property type="match status" value="1"/>
</dbReference>
<dbReference type="InterPro" id="IPR045005">
    <property type="entry name" value="BPM1-6"/>
</dbReference>
<sequence>LMSEVHNQEARIRPNDRRKSTSISRRDFHRQGAHGIVRASASSVLNECVTNVEPVQLTHRFTVHNFPSLVNLSPPNFCFRSTIFSSPRTSHVSWQICLYPGGRYLENANDVSLFLKMLAASCFDEVIVKAKYRFCFLNDDDEITFSSTGTAYFHAKAPTRNHSWGLRNISRQEIQRYVRADQSLVILCTLEYLSEADHNLYNPTQLSNITIFETTQTSRVHMENDSNVTVAELVMLTETESSTYSDVDVIVEFGDHRMVFAAHKYKLATHSNVFRNMLENAMDETQEASDVMKLAQKFNIPGLSTMCEKDLIPRVCSENLIDCLEMADFHEANYLFEHCIDFMKAYRCDMLNTEAWSALKSRNPRLCSAIVERVIRLDRNALLR</sequence>
<dbReference type="PANTHER" id="PTHR26379">
    <property type="entry name" value="BTB/POZ AND MATH DOMAIN-CONTAINING PROTEIN 1"/>
    <property type="match status" value="1"/>
</dbReference>
<feature type="domain" description="BTB" evidence="2">
    <location>
        <begin position="245"/>
        <end position="352"/>
    </location>
</feature>
<dbReference type="GO" id="GO:0016567">
    <property type="term" value="P:protein ubiquitination"/>
    <property type="evidence" value="ECO:0007669"/>
    <property type="project" value="InterPro"/>
</dbReference>
<dbReference type="InterPro" id="IPR008974">
    <property type="entry name" value="TRAF-like"/>
</dbReference>
<dbReference type="Gene3D" id="3.30.710.10">
    <property type="entry name" value="Potassium Channel Kv1.1, Chain A"/>
    <property type="match status" value="1"/>
</dbReference>
<reference evidence="4" key="1">
    <citation type="submission" date="2012-09" db="EMBL/GenBank/DDBJ databases">
        <authorList>
            <person name="Martin A.A."/>
        </authorList>
    </citation>
    <scope>NUCLEOTIDE SEQUENCE</scope>
</reference>
<evidence type="ECO:0000313" key="4">
    <source>
        <dbReference type="Proteomes" id="UP000035642"/>
    </source>
</evidence>
<evidence type="ECO:0000256" key="1">
    <source>
        <dbReference type="SAM" id="MobiDB-lite"/>
    </source>
</evidence>
<dbReference type="Pfam" id="PF22486">
    <property type="entry name" value="MATH_2"/>
    <property type="match status" value="1"/>
</dbReference>
<dbReference type="Gene3D" id="1.25.40.420">
    <property type="match status" value="1"/>
</dbReference>
<organism evidence="4 5">
    <name type="scientific">Angiostrongylus cantonensis</name>
    <name type="common">Rat lungworm</name>
    <dbReference type="NCBI Taxonomy" id="6313"/>
    <lineage>
        <taxon>Eukaryota</taxon>
        <taxon>Metazoa</taxon>
        <taxon>Ecdysozoa</taxon>
        <taxon>Nematoda</taxon>
        <taxon>Chromadorea</taxon>
        <taxon>Rhabditida</taxon>
        <taxon>Rhabditina</taxon>
        <taxon>Rhabditomorpha</taxon>
        <taxon>Strongyloidea</taxon>
        <taxon>Metastrongylidae</taxon>
        <taxon>Angiostrongylus</taxon>
    </lineage>
</organism>
<dbReference type="STRING" id="6313.A0A0K0D652"/>
<dbReference type="InterPro" id="IPR011333">
    <property type="entry name" value="SKP1/BTB/POZ_sf"/>
</dbReference>
<dbReference type="SUPFAM" id="SSF54695">
    <property type="entry name" value="POZ domain"/>
    <property type="match status" value="1"/>
</dbReference>
<dbReference type="InterPro" id="IPR002083">
    <property type="entry name" value="MATH/TRAF_dom"/>
</dbReference>
<dbReference type="Proteomes" id="UP000035642">
    <property type="component" value="Unassembled WGS sequence"/>
</dbReference>
<dbReference type="SUPFAM" id="SSF49599">
    <property type="entry name" value="TRAF domain-like"/>
    <property type="match status" value="1"/>
</dbReference>
<dbReference type="CDD" id="cd00121">
    <property type="entry name" value="MATH"/>
    <property type="match status" value="1"/>
</dbReference>
<dbReference type="PROSITE" id="PS50097">
    <property type="entry name" value="BTB"/>
    <property type="match status" value="1"/>
</dbReference>
<proteinExistence type="predicted"/>
<evidence type="ECO:0000313" key="5">
    <source>
        <dbReference type="WBParaSite" id="ACAC_0000554701-mRNA-1"/>
    </source>
</evidence>
<keyword evidence="4" id="KW-1185">Reference proteome</keyword>
<feature type="domain" description="MATH" evidence="3">
    <location>
        <begin position="56"/>
        <end position="190"/>
    </location>
</feature>
<dbReference type="InterPro" id="IPR000210">
    <property type="entry name" value="BTB/POZ_dom"/>
</dbReference>
<name>A0A0K0D652_ANGCA</name>
<protein>
    <submittedName>
        <fullName evidence="5">BTB domain-containing protein</fullName>
    </submittedName>
</protein>
<reference evidence="5" key="2">
    <citation type="submission" date="2017-02" db="UniProtKB">
        <authorList>
            <consortium name="WormBaseParasite"/>
        </authorList>
    </citation>
    <scope>IDENTIFICATION</scope>
</reference>
<dbReference type="PROSITE" id="PS50144">
    <property type="entry name" value="MATH"/>
    <property type="match status" value="1"/>
</dbReference>
<feature type="region of interest" description="Disordered" evidence="1">
    <location>
        <begin position="1"/>
        <end position="25"/>
    </location>
</feature>
<dbReference type="AlphaFoldDB" id="A0A0K0D652"/>
<accession>A0A0K0D652</accession>
<evidence type="ECO:0000259" key="2">
    <source>
        <dbReference type="PROSITE" id="PS50097"/>
    </source>
</evidence>
<evidence type="ECO:0000259" key="3">
    <source>
        <dbReference type="PROSITE" id="PS50144"/>
    </source>
</evidence>
<dbReference type="PANTHER" id="PTHR26379:SF187">
    <property type="entry name" value="OS07G0655300 PROTEIN"/>
    <property type="match status" value="1"/>
</dbReference>